<feature type="domain" description="UspA" evidence="2">
    <location>
        <begin position="9"/>
        <end position="147"/>
    </location>
</feature>
<dbReference type="PANTHER" id="PTHR46553">
    <property type="entry name" value="ADENINE NUCLEOTIDE ALPHA HYDROLASES-LIKE SUPERFAMILY PROTEIN"/>
    <property type="match status" value="1"/>
</dbReference>
<dbReference type="SUPFAM" id="SSF52402">
    <property type="entry name" value="Adenine nucleotide alpha hydrolases-like"/>
    <property type="match status" value="1"/>
</dbReference>
<dbReference type="InterPro" id="IPR006015">
    <property type="entry name" value="Universal_stress_UspA"/>
</dbReference>
<evidence type="ECO:0000313" key="3">
    <source>
        <dbReference type="EMBL" id="MFM9650190.1"/>
    </source>
</evidence>
<keyword evidence="4" id="KW-1185">Reference proteome</keyword>
<dbReference type="Pfam" id="PF00582">
    <property type="entry name" value="Usp"/>
    <property type="match status" value="1"/>
</dbReference>
<dbReference type="CDD" id="cd00293">
    <property type="entry name" value="USP-like"/>
    <property type="match status" value="1"/>
</dbReference>
<dbReference type="RefSeq" id="WP_369277113.1">
    <property type="nucleotide sequence ID" value="NZ_JBJVMW010000009.1"/>
</dbReference>
<dbReference type="EMBL" id="JBJVNE010000015">
    <property type="protein sequence ID" value="MFM9650190.1"/>
    <property type="molecule type" value="Genomic_DNA"/>
</dbReference>
<sequence length="179" mass="18651">MTDIVTAGTIVVGVDGSEASASALRWATQQARALRAEVVAVHAWEPSGPRFAPYAPVSARPSAEAERDAAARRLADTLREVLGKRTDVTVRAELVEGPAVPVLLDRARGALLLALGRAPRQWDDTPVLGAVGRECLRHALVPVVAVPVSCPARPAVMAAGVGSGPRARAPRTAVHAVSR</sequence>
<accession>A0ABW9IRC6</accession>
<organism evidence="3 4">
    <name type="scientific">Streptomyces galilaeus</name>
    <dbReference type="NCBI Taxonomy" id="33899"/>
    <lineage>
        <taxon>Bacteria</taxon>
        <taxon>Bacillati</taxon>
        <taxon>Actinomycetota</taxon>
        <taxon>Actinomycetes</taxon>
        <taxon>Kitasatosporales</taxon>
        <taxon>Streptomycetaceae</taxon>
        <taxon>Streptomyces</taxon>
    </lineage>
</organism>
<dbReference type="InterPro" id="IPR006016">
    <property type="entry name" value="UspA"/>
</dbReference>
<protein>
    <submittedName>
        <fullName evidence="3">Universal stress protein</fullName>
    </submittedName>
</protein>
<dbReference type="PRINTS" id="PR01438">
    <property type="entry name" value="UNVRSLSTRESS"/>
</dbReference>
<reference evidence="3 4" key="1">
    <citation type="submission" date="2024-12" db="EMBL/GenBank/DDBJ databases">
        <title>Forecasting of Potato common scab and diversities of Pathogenic streptomyces spp. in china.</title>
        <authorList>
            <person name="Handique U."/>
            <person name="Wu J."/>
        </authorList>
    </citation>
    <scope>NUCLEOTIDE SEQUENCE [LARGE SCALE GENOMIC DNA]</scope>
    <source>
        <strain evidence="3 4">ZRIMU1585</strain>
    </source>
</reference>
<dbReference type="PANTHER" id="PTHR46553:SF3">
    <property type="entry name" value="ADENINE NUCLEOTIDE ALPHA HYDROLASES-LIKE SUPERFAMILY PROTEIN"/>
    <property type="match status" value="1"/>
</dbReference>
<evidence type="ECO:0000256" key="1">
    <source>
        <dbReference type="ARBA" id="ARBA00008791"/>
    </source>
</evidence>
<proteinExistence type="inferred from homology"/>
<name>A0ABW9IRC6_STRGJ</name>
<evidence type="ECO:0000313" key="4">
    <source>
        <dbReference type="Proteomes" id="UP001631993"/>
    </source>
</evidence>
<evidence type="ECO:0000259" key="2">
    <source>
        <dbReference type="Pfam" id="PF00582"/>
    </source>
</evidence>
<comment type="caution">
    <text evidence="3">The sequence shown here is derived from an EMBL/GenBank/DDBJ whole genome shotgun (WGS) entry which is preliminary data.</text>
</comment>
<gene>
    <name evidence="3" type="ORF">ACKI1S_29085</name>
</gene>
<comment type="similarity">
    <text evidence="1">Belongs to the universal stress protein A family.</text>
</comment>
<dbReference type="InterPro" id="IPR014729">
    <property type="entry name" value="Rossmann-like_a/b/a_fold"/>
</dbReference>
<dbReference type="Proteomes" id="UP001631993">
    <property type="component" value="Unassembled WGS sequence"/>
</dbReference>
<dbReference type="Gene3D" id="3.40.50.620">
    <property type="entry name" value="HUPs"/>
    <property type="match status" value="1"/>
</dbReference>